<dbReference type="STRING" id="1121025.SAMN02745249_00847"/>
<dbReference type="PANTHER" id="PTHR43033">
    <property type="entry name" value="TRNA(ILE)-LYSIDINE SYNTHASE-RELATED"/>
    <property type="match status" value="1"/>
</dbReference>
<dbReference type="RefSeq" id="WP_073296877.1">
    <property type="nucleotide sequence ID" value="NZ_FQUF01000010.1"/>
</dbReference>
<dbReference type="NCBIfam" id="TIGR02433">
    <property type="entry name" value="lysidine_TilS_C"/>
    <property type="match status" value="1"/>
</dbReference>
<reference evidence="10 11" key="1">
    <citation type="submission" date="2016-11" db="EMBL/GenBank/DDBJ databases">
        <authorList>
            <person name="Jaros S."/>
            <person name="Januszkiewicz K."/>
            <person name="Wedrychowicz H."/>
        </authorList>
    </citation>
    <scope>NUCLEOTIDE SEQUENCE [LARGE SCALE GENOMIC DNA]</scope>
    <source>
        <strain evidence="10 11">DSM 15692</strain>
    </source>
</reference>
<dbReference type="InterPro" id="IPR014729">
    <property type="entry name" value="Rossmann-like_a/b/a_fold"/>
</dbReference>
<keyword evidence="2 8" id="KW-0963">Cytoplasm</keyword>
<comment type="similarity">
    <text evidence="8">Belongs to the tRNA(Ile)-lysidine synthase family.</text>
</comment>
<evidence type="ECO:0000313" key="11">
    <source>
        <dbReference type="Proteomes" id="UP000184128"/>
    </source>
</evidence>
<dbReference type="NCBIfam" id="TIGR02432">
    <property type="entry name" value="lysidine_TilS_N"/>
    <property type="match status" value="1"/>
</dbReference>
<comment type="domain">
    <text evidence="8">The N-terminal region contains the highly conserved SGGXDS motif, predicted to be a P-loop motif involved in ATP binding.</text>
</comment>
<dbReference type="GO" id="GO:0005524">
    <property type="term" value="F:ATP binding"/>
    <property type="evidence" value="ECO:0007669"/>
    <property type="project" value="UniProtKB-UniRule"/>
</dbReference>
<comment type="catalytic activity">
    <reaction evidence="7 8">
        <text>cytidine(34) in tRNA(Ile2) + L-lysine + ATP = lysidine(34) in tRNA(Ile2) + AMP + diphosphate + H(+)</text>
        <dbReference type="Rhea" id="RHEA:43744"/>
        <dbReference type="Rhea" id="RHEA-COMP:10625"/>
        <dbReference type="Rhea" id="RHEA-COMP:10670"/>
        <dbReference type="ChEBI" id="CHEBI:15378"/>
        <dbReference type="ChEBI" id="CHEBI:30616"/>
        <dbReference type="ChEBI" id="CHEBI:32551"/>
        <dbReference type="ChEBI" id="CHEBI:33019"/>
        <dbReference type="ChEBI" id="CHEBI:82748"/>
        <dbReference type="ChEBI" id="CHEBI:83665"/>
        <dbReference type="ChEBI" id="CHEBI:456215"/>
        <dbReference type="EC" id="6.3.4.19"/>
    </reaction>
</comment>
<dbReference type="SMART" id="SM00977">
    <property type="entry name" value="TilS_C"/>
    <property type="match status" value="1"/>
</dbReference>
<dbReference type="CDD" id="cd01992">
    <property type="entry name" value="TilS_N"/>
    <property type="match status" value="1"/>
</dbReference>
<gene>
    <name evidence="8" type="primary">tilS</name>
    <name evidence="10" type="ORF">SAMN02745249_00847</name>
</gene>
<dbReference type="SUPFAM" id="SSF56037">
    <property type="entry name" value="PheT/TilS domain"/>
    <property type="match status" value="1"/>
</dbReference>
<name>A0A1M4V6J6_9LACT</name>
<dbReference type="GO" id="GO:0005737">
    <property type="term" value="C:cytoplasm"/>
    <property type="evidence" value="ECO:0007669"/>
    <property type="project" value="UniProtKB-SubCell"/>
</dbReference>
<protein>
    <recommendedName>
        <fullName evidence="8">tRNA(Ile)-lysidine synthase</fullName>
        <ecNumber evidence="8">6.3.4.19</ecNumber>
    </recommendedName>
    <alternativeName>
        <fullName evidence="8">tRNA(Ile)-2-lysyl-cytidine synthase</fullName>
    </alternativeName>
    <alternativeName>
        <fullName evidence="8">tRNA(Ile)-lysidine synthetase</fullName>
    </alternativeName>
</protein>
<evidence type="ECO:0000256" key="6">
    <source>
        <dbReference type="ARBA" id="ARBA00022840"/>
    </source>
</evidence>
<dbReference type="AlphaFoldDB" id="A0A1M4V6J6"/>
<dbReference type="HAMAP" id="MF_01161">
    <property type="entry name" value="tRNA_Ile_lys_synt"/>
    <property type="match status" value="1"/>
</dbReference>
<evidence type="ECO:0000256" key="2">
    <source>
        <dbReference type="ARBA" id="ARBA00022490"/>
    </source>
</evidence>
<comment type="subcellular location">
    <subcellularLocation>
        <location evidence="1 8">Cytoplasm</location>
    </subcellularLocation>
</comment>
<dbReference type="GO" id="GO:0032267">
    <property type="term" value="F:tRNA(Ile)-lysidine synthase activity"/>
    <property type="evidence" value="ECO:0007669"/>
    <property type="project" value="UniProtKB-EC"/>
</dbReference>
<dbReference type="InterPro" id="IPR012094">
    <property type="entry name" value="tRNA_Ile_lys_synt"/>
</dbReference>
<dbReference type="GO" id="GO:0006400">
    <property type="term" value="P:tRNA modification"/>
    <property type="evidence" value="ECO:0007669"/>
    <property type="project" value="UniProtKB-UniRule"/>
</dbReference>
<dbReference type="Pfam" id="PF01171">
    <property type="entry name" value="ATP_bind_3"/>
    <property type="match status" value="1"/>
</dbReference>
<dbReference type="PANTHER" id="PTHR43033:SF1">
    <property type="entry name" value="TRNA(ILE)-LYSIDINE SYNTHASE-RELATED"/>
    <property type="match status" value="1"/>
</dbReference>
<dbReference type="Gene3D" id="3.40.50.620">
    <property type="entry name" value="HUPs"/>
    <property type="match status" value="1"/>
</dbReference>
<accession>A0A1M4V6J6</accession>
<evidence type="ECO:0000256" key="4">
    <source>
        <dbReference type="ARBA" id="ARBA00022694"/>
    </source>
</evidence>
<evidence type="ECO:0000313" key="10">
    <source>
        <dbReference type="EMBL" id="SHE64569.1"/>
    </source>
</evidence>
<dbReference type="Gene3D" id="3.30.465.60">
    <property type="match status" value="1"/>
</dbReference>
<evidence type="ECO:0000256" key="7">
    <source>
        <dbReference type="ARBA" id="ARBA00048539"/>
    </source>
</evidence>
<evidence type="ECO:0000256" key="5">
    <source>
        <dbReference type="ARBA" id="ARBA00022741"/>
    </source>
</evidence>
<feature type="domain" description="Lysidine-tRNA(Ile) synthetase C-terminal" evidence="9">
    <location>
        <begin position="383"/>
        <end position="455"/>
    </location>
</feature>
<dbReference type="InterPro" id="IPR012795">
    <property type="entry name" value="tRNA_Ile_lys_synt_N"/>
</dbReference>
<dbReference type="InterPro" id="IPR011063">
    <property type="entry name" value="TilS/TtcA_N"/>
</dbReference>
<evidence type="ECO:0000256" key="8">
    <source>
        <dbReference type="HAMAP-Rule" id="MF_01161"/>
    </source>
</evidence>
<dbReference type="InterPro" id="IPR012796">
    <property type="entry name" value="Lysidine-tRNA-synth_C"/>
</dbReference>
<evidence type="ECO:0000256" key="1">
    <source>
        <dbReference type="ARBA" id="ARBA00004496"/>
    </source>
</evidence>
<evidence type="ECO:0000259" key="9">
    <source>
        <dbReference type="SMART" id="SM00977"/>
    </source>
</evidence>
<dbReference type="EMBL" id="FQUF01000010">
    <property type="protein sequence ID" value="SHE64569.1"/>
    <property type="molecule type" value="Genomic_DNA"/>
</dbReference>
<keyword evidence="11" id="KW-1185">Reference proteome</keyword>
<keyword evidence="5 8" id="KW-0547">Nucleotide-binding</keyword>
<keyword evidence="4 8" id="KW-0819">tRNA processing</keyword>
<evidence type="ECO:0000256" key="3">
    <source>
        <dbReference type="ARBA" id="ARBA00022598"/>
    </source>
</evidence>
<keyword evidence="3 8" id="KW-0436">Ligase</keyword>
<dbReference type="OrthoDB" id="9807403at2"/>
<dbReference type="Proteomes" id="UP000184128">
    <property type="component" value="Unassembled WGS sequence"/>
</dbReference>
<dbReference type="EC" id="6.3.4.19" evidence="8"/>
<proteinExistence type="inferred from homology"/>
<feature type="binding site" evidence="8">
    <location>
        <begin position="26"/>
        <end position="31"/>
    </location>
    <ligand>
        <name>ATP</name>
        <dbReference type="ChEBI" id="CHEBI:30616"/>
    </ligand>
</feature>
<organism evidence="10 11">
    <name type="scientific">Atopostipes suicloacalis DSM 15692</name>
    <dbReference type="NCBI Taxonomy" id="1121025"/>
    <lineage>
        <taxon>Bacteria</taxon>
        <taxon>Bacillati</taxon>
        <taxon>Bacillota</taxon>
        <taxon>Bacilli</taxon>
        <taxon>Lactobacillales</taxon>
        <taxon>Carnobacteriaceae</taxon>
        <taxon>Atopostipes</taxon>
    </lineage>
</organism>
<dbReference type="Pfam" id="PF11734">
    <property type="entry name" value="TilS_C"/>
    <property type="match status" value="1"/>
</dbReference>
<keyword evidence="6 8" id="KW-0067">ATP-binding</keyword>
<comment type="function">
    <text evidence="8">Ligates lysine onto the cytidine present at position 34 of the AUA codon-specific tRNA(Ile) that contains the anticodon CAU, in an ATP-dependent manner. Cytidine is converted to lysidine, thus changing the amino acid specificity of the tRNA from methionine to isoleucine.</text>
</comment>
<dbReference type="SUPFAM" id="SSF52402">
    <property type="entry name" value="Adenine nucleotide alpha hydrolases-like"/>
    <property type="match status" value="1"/>
</dbReference>
<sequence>MFQDFNQILQEHNLLKKDNHILLAVSGGVDSIVLFHLMQNIPETKRPKLSVAHVNHQLRPEADREEQFVKQLASRYRVPFYSFIWEKAAHPDSGIEEAARNIRYSFFEQLMKQNKMNVLMTAHHQDDQVETILMKLTRGSTLAQLMGIAFSQSFSEGELVRPLLGFSKQMLYDLAKEQQWEFIEDSTNFELGYMRNRFRNEIIPLLRNENQQFDQHVIQFASDLEDLLEVSKTSIETAFNKVVRKKQDSWQIDRLKFSNLSAATQRMVLKTLLDHLYKNEKDLYKSNYIELLQEWILNGEVNTQLDLQNDFIAMKGYESICFSKQGPETSSIDNEYFVLDAVGQWVQLSEYEKIGLFPFDSADRKEWNRDSLLMEEGKFQLPLTIRHRQAGDRMRYAGLKGSKKIKDIFIDEKVPVKQRNQAWLVEDSLGTILWLISYRKMNLFTTKETDKLIYVLKYKKDEY</sequence>